<evidence type="ECO:0000256" key="2">
    <source>
        <dbReference type="ARBA" id="ARBA00007363"/>
    </source>
</evidence>
<dbReference type="GO" id="GO:0016020">
    <property type="term" value="C:membrane"/>
    <property type="evidence" value="ECO:0007669"/>
    <property type="project" value="UniProtKB-SubCell"/>
</dbReference>
<comment type="similarity">
    <text evidence="2">Belongs to the UPF0389 family.</text>
</comment>
<evidence type="ECO:0000256" key="6">
    <source>
        <dbReference type="SAM" id="Phobius"/>
    </source>
</evidence>
<name>T1GFE6_MEGSC</name>
<evidence type="ECO:0000256" key="5">
    <source>
        <dbReference type="ARBA" id="ARBA00023136"/>
    </source>
</evidence>
<keyword evidence="4 6" id="KW-1133">Transmembrane helix</keyword>
<dbReference type="EMBL" id="CAQQ02059632">
    <property type="status" value="NOT_ANNOTATED_CDS"/>
    <property type="molecule type" value="Genomic_DNA"/>
</dbReference>
<dbReference type="STRING" id="36166.T1GFE6"/>
<organism evidence="7 8">
    <name type="scientific">Megaselia scalaris</name>
    <name type="common">Humpbacked fly</name>
    <name type="synonym">Phora scalaris</name>
    <dbReference type="NCBI Taxonomy" id="36166"/>
    <lineage>
        <taxon>Eukaryota</taxon>
        <taxon>Metazoa</taxon>
        <taxon>Ecdysozoa</taxon>
        <taxon>Arthropoda</taxon>
        <taxon>Hexapoda</taxon>
        <taxon>Insecta</taxon>
        <taxon>Pterygota</taxon>
        <taxon>Neoptera</taxon>
        <taxon>Endopterygota</taxon>
        <taxon>Diptera</taxon>
        <taxon>Brachycera</taxon>
        <taxon>Muscomorpha</taxon>
        <taxon>Platypezoidea</taxon>
        <taxon>Phoridae</taxon>
        <taxon>Megaseliini</taxon>
        <taxon>Megaselia</taxon>
    </lineage>
</organism>
<sequence length="148" mass="16953">MGKYNIEVVNNFVYQGSEVTSIRLRWAGHVERMIESSPARKAYFSQPIGTRRQGHQRTSRLDIMERDTKEKGLRNWNPVAEVMERSRNRIRIRLANIMIVATVIGCVLMVISGKAAQGRGESLTKRNLEWHKKFNEEPAAATSTPKEN</sequence>
<dbReference type="HOGENOM" id="CLU_1760867_0_0_1"/>
<evidence type="ECO:0000256" key="3">
    <source>
        <dbReference type="ARBA" id="ARBA00022692"/>
    </source>
</evidence>
<keyword evidence="5 6" id="KW-0472">Membrane</keyword>
<reference evidence="7" key="2">
    <citation type="submission" date="2015-06" db="UniProtKB">
        <authorList>
            <consortium name="EnsemblMetazoa"/>
        </authorList>
    </citation>
    <scope>IDENTIFICATION</scope>
</reference>
<reference evidence="8" key="1">
    <citation type="submission" date="2013-02" db="EMBL/GenBank/DDBJ databases">
        <authorList>
            <person name="Hughes D."/>
        </authorList>
    </citation>
    <scope>NUCLEOTIDE SEQUENCE</scope>
    <source>
        <strain>Durham</strain>
        <strain evidence="8">NC isolate 2 -- Noor lab</strain>
    </source>
</reference>
<dbReference type="InterPro" id="IPR009432">
    <property type="entry name" value="DUF1075"/>
</dbReference>
<keyword evidence="8" id="KW-1185">Reference proteome</keyword>
<comment type="subcellular location">
    <subcellularLocation>
        <location evidence="1">Membrane</location>
        <topology evidence="1">Single-pass membrane protein</topology>
    </subcellularLocation>
</comment>
<dbReference type="EMBL" id="CAQQ02059633">
    <property type="status" value="NOT_ANNOTATED_CDS"/>
    <property type="molecule type" value="Genomic_DNA"/>
</dbReference>
<dbReference type="EnsemblMetazoa" id="MESCA002087-RA">
    <property type="protein sequence ID" value="MESCA002087-PA"/>
    <property type="gene ID" value="MESCA002087"/>
</dbReference>
<proteinExistence type="inferred from homology"/>
<evidence type="ECO:0000313" key="7">
    <source>
        <dbReference type="EnsemblMetazoa" id="MESCA002087-PA"/>
    </source>
</evidence>
<feature type="transmembrane region" description="Helical" evidence="6">
    <location>
        <begin position="94"/>
        <end position="113"/>
    </location>
</feature>
<evidence type="ECO:0000313" key="8">
    <source>
        <dbReference type="Proteomes" id="UP000015102"/>
    </source>
</evidence>
<dbReference type="Pfam" id="PF06388">
    <property type="entry name" value="DUF1075"/>
    <property type="match status" value="1"/>
</dbReference>
<evidence type="ECO:0000256" key="1">
    <source>
        <dbReference type="ARBA" id="ARBA00004167"/>
    </source>
</evidence>
<dbReference type="PANTHER" id="PTHR13674">
    <property type="entry name" value="GROWTH AND TRANSFORMATION-DEPENDENT PROTEIN"/>
    <property type="match status" value="1"/>
</dbReference>
<protein>
    <submittedName>
        <fullName evidence="7">Uncharacterized protein</fullName>
    </submittedName>
</protein>
<keyword evidence="3 6" id="KW-0812">Transmembrane</keyword>
<accession>T1GFE6</accession>
<evidence type="ECO:0000256" key="4">
    <source>
        <dbReference type="ARBA" id="ARBA00022989"/>
    </source>
</evidence>
<dbReference type="AlphaFoldDB" id="T1GFE6"/>
<dbReference type="PANTHER" id="PTHR13674:SF5">
    <property type="entry name" value="UPF0389 PROTEIN CG9231"/>
    <property type="match status" value="1"/>
</dbReference>
<dbReference type="Proteomes" id="UP000015102">
    <property type="component" value="Unassembled WGS sequence"/>
</dbReference>